<evidence type="ECO:0000259" key="3">
    <source>
        <dbReference type="Pfam" id="PF03446"/>
    </source>
</evidence>
<dbReference type="Pfam" id="PF03446">
    <property type="entry name" value="NAD_binding_2"/>
    <property type="match status" value="1"/>
</dbReference>
<dbReference type="InterPro" id="IPR008927">
    <property type="entry name" value="6-PGluconate_DH-like_C_sf"/>
</dbReference>
<evidence type="ECO:0000256" key="2">
    <source>
        <dbReference type="ARBA" id="ARBA00023027"/>
    </source>
</evidence>
<dbReference type="GO" id="GO:0016616">
    <property type="term" value="F:oxidoreductase activity, acting on the CH-OH group of donors, NAD or NADP as acceptor"/>
    <property type="evidence" value="ECO:0007669"/>
    <property type="project" value="TreeGrafter"/>
</dbReference>
<dbReference type="InterPro" id="IPR006115">
    <property type="entry name" value="6PGDH_NADP-bd"/>
</dbReference>
<accession>A0A2U9IK52</accession>
<keyword evidence="6" id="KW-1185">Reference proteome</keyword>
<dbReference type="PANTHER" id="PTHR22981:SF7">
    <property type="entry name" value="3-HYDROXYISOBUTYRATE DEHYDROGENASE, MITOCHONDRIAL"/>
    <property type="match status" value="1"/>
</dbReference>
<dbReference type="InterPro" id="IPR036291">
    <property type="entry name" value="NAD(P)-bd_dom_sf"/>
</dbReference>
<dbReference type="Gene3D" id="1.10.1040.10">
    <property type="entry name" value="N-(1-d-carboxylethyl)-l-norvaline Dehydrogenase, domain 2"/>
    <property type="match status" value="1"/>
</dbReference>
<name>A0A2U9IK52_9CREN</name>
<keyword evidence="1" id="KW-0560">Oxidoreductase</keyword>
<feature type="domain" description="6-phosphogluconate dehydrogenase NADP-binding" evidence="3">
    <location>
        <begin position="3"/>
        <end position="157"/>
    </location>
</feature>
<dbReference type="KEGG" id="asul:DFR86_01255"/>
<dbReference type="PIRSF" id="PIRSF000103">
    <property type="entry name" value="HIBADH"/>
    <property type="match status" value="1"/>
</dbReference>
<feature type="domain" description="3-hydroxyisobutyrate dehydrogenase-like NAD-binding" evidence="4">
    <location>
        <begin position="160"/>
        <end position="280"/>
    </location>
</feature>
<dbReference type="Gene3D" id="3.40.50.720">
    <property type="entry name" value="NAD(P)-binding Rossmann-like Domain"/>
    <property type="match status" value="1"/>
</dbReference>
<dbReference type="Pfam" id="PF14833">
    <property type="entry name" value="NAD_binding_11"/>
    <property type="match status" value="1"/>
</dbReference>
<dbReference type="InterPro" id="IPR029154">
    <property type="entry name" value="HIBADH-like_NADP-bd"/>
</dbReference>
<dbReference type="GO" id="GO:0050661">
    <property type="term" value="F:NADP binding"/>
    <property type="evidence" value="ECO:0007669"/>
    <property type="project" value="InterPro"/>
</dbReference>
<dbReference type="GO" id="GO:0051287">
    <property type="term" value="F:NAD binding"/>
    <property type="evidence" value="ECO:0007669"/>
    <property type="project" value="InterPro"/>
</dbReference>
<evidence type="ECO:0000313" key="5">
    <source>
        <dbReference type="EMBL" id="AWR96304.1"/>
    </source>
</evidence>
<dbReference type="EMBL" id="CP029288">
    <property type="protein sequence ID" value="AWR96304.1"/>
    <property type="molecule type" value="Genomic_DNA"/>
</dbReference>
<evidence type="ECO:0000259" key="4">
    <source>
        <dbReference type="Pfam" id="PF14833"/>
    </source>
</evidence>
<keyword evidence="2" id="KW-0520">NAD</keyword>
<dbReference type="SUPFAM" id="SSF51735">
    <property type="entry name" value="NAD(P)-binding Rossmann-fold domains"/>
    <property type="match status" value="1"/>
</dbReference>
<reference evidence="5 6" key="1">
    <citation type="submission" date="2018-05" db="EMBL/GenBank/DDBJ databases">
        <title>Complete Genome Sequences of Extremely Thermoacidophilic, Metal-Mobilizing Type-Strain Members of the Archaeal Family Sulfolobaceae: Acidianus brierleyi DSM-1651T, Acidianus sulfidivorans DSM-18786T, Metallosphaera hakonensis DSM-7519T, and Metallosphaera prunae DSM-10039T.</title>
        <authorList>
            <person name="Counts J.A."/>
            <person name="Kelly R.M."/>
        </authorList>
    </citation>
    <scope>NUCLEOTIDE SEQUENCE [LARGE SCALE GENOMIC DNA]</scope>
    <source>
        <strain evidence="5 6">JP7</strain>
    </source>
</reference>
<dbReference type="PANTHER" id="PTHR22981">
    <property type="entry name" value="3-HYDROXYISOBUTYRATE DEHYDROGENASE-RELATED"/>
    <property type="match status" value="1"/>
</dbReference>
<evidence type="ECO:0000313" key="6">
    <source>
        <dbReference type="Proteomes" id="UP000248410"/>
    </source>
</evidence>
<dbReference type="Proteomes" id="UP000248410">
    <property type="component" value="Chromosome"/>
</dbReference>
<dbReference type="InterPro" id="IPR013328">
    <property type="entry name" value="6PGD_dom2"/>
</dbReference>
<gene>
    <name evidence="5" type="ORF">DFR86_01255</name>
</gene>
<evidence type="ECO:0000256" key="1">
    <source>
        <dbReference type="ARBA" id="ARBA00023002"/>
    </source>
</evidence>
<sequence length="282" mass="31063">MMKVGVVGLGLMGSRIAKNFAKDGLLTAVWNRTEEKAIKFSKEFGIPYIQLENLPDYADAIILVLSDDNAVTNVIKRLLPKIKGKILIDMSTITPEVSIELATLIKNMGGLMYDAPLTGSVGIEERKATVMVGGPKEKSEEVVNLLKHTANNVLYIGENGSGLFMKLVNNLLASSYMTALAEAYSLGIKAGLKAEKITEFLSNYSIVSSPLSKLKCPKIEQNNFEPQFSLKLMTKDLRIINKECENLGVTNFISSLVLKLHELALKNNLENLDMSAIYLLYK</sequence>
<protein>
    <submittedName>
        <fullName evidence="5">3-hydroxyisobutyrate dehydrogenase</fullName>
    </submittedName>
</protein>
<dbReference type="AlphaFoldDB" id="A0A2U9IK52"/>
<dbReference type="InterPro" id="IPR015815">
    <property type="entry name" value="HIBADH-related"/>
</dbReference>
<dbReference type="SUPFAM" id="SSF48179">
    <property type="entry name" value="6-phosphogluconate dehydrogenase C-terminal domain-like"/>
    <property type="match status" value="1"/>
</dbReference>
<proteinExistence type="predicted"/>
<organism evidence="5 6">
    <name type="scientific">Acidianus sulfidivorans JP7</name>
    <dbReference type="NCBI Taxonomy" id="619593"/>
    <lineage>
        <taxon>Archaea</taxon>
        <taxon>Thermoproteota</taxon>
        <taxon>Thermoprotei</taxon>
        <taxon>Sulfolobales</taxon>
        <taxon>Sulfolobaceae</taxon>
        <taxon>Acidianus</taxon>
    </lineage>
</organism>